<comment type="caution">
    <text evidence="1">The sequence shown here is derived from an EMBL/GenBank/DDBJ whole genome shotgun (WGS) entry which is preliminary data.</text>
</comment>
<dbReference type="Proteomes" id="UP000778864">
    <property type="component" value="Unassembled WGS sequence"/>
</dbReference>
<dbReference type="Pfam" id="PF10134">
    <property type="entry name" value="RPA"/>
    <property type="match status" value="1"/>
</dbReference>
<sequence length="404" mass="47286">MDNVDNFQKVRLLVENDKNLKENEQISFFKIKEGHSFNETNLMTLPFISLKKKEEKVIERSWKKSNNEIVSIKVVGGEHGVPQIAELDVLLALFRIHLKNNNNGFYKNNKTLETQIPKKINFTYALLARELGYKQNGGALKKKLEKSIRKLNEVTIYTKFAILDAKSGEYISKFNGLESCGILNSYCSYSKEDYKRMNNGQTLSPYKMIENQSIEIDDFFLNNMCNNYYKVYDYEKYKELKMGIAKKLFLILSTWSKGNSKFLTYQVLADYIGIDFKETKDIYNAKYQIKKAVNELVSIGYIDGFEERKGEGIEIIFNKRKLMSANYKDMFLTENEMIGELRQIGIDYDEIGLIFRNNDPEYIAAMLRMMREKTDKGERIKSKRDYFLSAMKGDRFNLKQYMNA</sequence>
<evidence type="ECO:0000313" key="1">
    <source>
        <dbReference type="EMBL" id="MBS4893805.1"/>
    </source>
</evidence>
<evidence type="ECO:0000313" key="2">
    <source>
        <dbReference type="Proteomes" id="UP000778864"/>
    </source>
</evidence>
<gene>
    <name evidence="1" type="ORF">KHZ90_08520</name>
</gene>
<proteinExistence type="predicted"/>
<dbReference type="EMBL" id="JAGZMU010000005">
    <property type="protein sequence ID" value="MBS4893805.1"/>
    <property type="molecule type" value="Genomic_DNA"/>
</dbReference>
<dbReference type="AlphaFoldDB" id="A0A942WV82"/>
<reference evidence="1" key="1">
    <citation type="submission" date="2021-02" db="EMBL/GenBank/DDBJ databases">
        <title>Infant gut strain persistence is associated with maternal origin, phylogeny, and functional potential including surface adhesion and iron acquisition.</title>
        <authorList>
            <person name="Lou Y.C."/>
        </authorList>
    </citation>
    <scope>NUCLEOTIDE SEQUENCE</scope>
    <source>
        <strain evidence="1">L3_108_031G1_dasL3_108_031G1_concoct_20</strain>
    </source>
</reference>
<organism evidence="1 2">
    <name type="scientific">Veillonella parvula</name>
    <name type="common">Staphylococcus parvulus</name>
    <dbReference type="NCBI Taxonomy" id="29466"/>
    <lineage>
        <taxon>Bacteria</taxon>
        <taxon>Bacillati</taxon>
        <taxon>Bacillota</taxon>
        <taxon>Negativicutes</taxon>
        <taxon>Veillonellales</taxon>
        <taxon>Veillonellaceae</taxon>
        <taxon>Veillonella</taxon>
    </lineage>
</organism>
<dbReference type="InterPro" id="IPR018777">
    <property type="entry name" value="Replication_initiator_prot_A"/>
</dbReference>
<protein>
    <submittedName>
        <fullName evidence="1">Replication initiator protein A</fullName>
    </submittedName>
</protein>
<name>A0A942WV82_VEIPA</name>
<accession>A0A942WV82</accession>
<dbReference type="RefSeq" id="WP_278468129.1">
    <property type="nucleotide sequence ID" value="NZ_JAGZMU010000005.1"/>
</dbReference>